<accession>A0A1H8H0G9</accession>
<reference evidence="2 3" key="1">
    <citation type="submission" date="2016-10" db="EMBL/GenBank/DDBJ databases">
        <authorList>
            <person name="de Groot N.N."/>
        </authorList>
    </citation>
    <scope>NUCLEOTIDE SEQUENCE [LARGE SCALE GENOMIC DNA]</scope>
    <source>
        <strain evidence="2 3">CGMCC 1.10238</strain>
    </source>
</reference>
<proteinExistence type="predicted"/>
<gene>
    <name evidence="2" type="ORF">SAMN04487895_101713</name>
</gene>
<evidence type="ECO:0000313" key="3">
    <source>
        <dbReference type="Proteomes" id="UP000198809"/>
    </source>
</evidence>
<name>A0A1H8H0G9_9BACL</name>
<dbReference type="EMBL" id="FODH01000001">
    <property type="protein sequence ID" value="SEN49733.1"/>
    <property type="molecule type" value="Genomic_DNA"/>
</dbReference>
<dbReference type="AlphaFoldDB" id="A0A1H8H0G9"/>
<evidence type="ECO:0000256" key="1">
    <source>
        <dbReference type="SAM" id="Phobius"/>
    </source>
</evidence>
<feature type="transmembrane region" description="Helical" evidence="1">
    <location>
        <begin position="21"/>
        <end position="39"/>
    </location>
</feature>
<protein>
    <submittedName>
        <fullName evidence="2">Uncharacterized protein</fullName>
    </submittedName>
</protein>
<keyword evidence="1" id="KW-1133">Transmembrane helix</keyword>
<keyword evidence="1" id="KW-0472">Membrane</keyword>
<sequence length="40" mass="4925">MDIRIINRDSREENKWSIKHKVIMAVSVIIWFWILIQWVG</sequence>
<organism evidence="2 3">
    <name type="scientific">Paenibacillus sophorae</name>
    <dbReference type="NCBI Taxonomy" id="1333845"/>
    <lineage>
        <taxon>Bacteria</taxon>
        <taxon>Bacillati</taxon>
        <taxon>Bacillota</taxon>
        <taxon>Bacilli</taxon>
        <taxon>Bacillales</taxon>
        <taxon>Paenibacillaceae</taxon>
        <taxon>Paenibacillus</taxon>
    </lineage>
</organism>
<keyword evidence="1" id="KW-0812">Transmembrane</keyword>
<dbReference type="STRING" id="1333845.SAMN04487895_101713"/>
<dbReference type="Proteomes" id="UP000198809">
    <property type="component" value="Unassembled WGS sequence"/>
</dbReference>
<evidence type="ECO:0000313" key="2">
    <source>
        <dbReference type="EMBL" id="SEN49733.1"/>
    </source>
</evidence>